<dbReference type="InterPro" id="IPR001007">
    <property type="entry name" value="VWF_dom"/>
</dbReference>
<evidence type="ECO:0000259" key="5">
    <source>
        <dbReference type="PROSITE" id="PS51233"/>
    </source>
</evidence>
<dbReference type="PANTHER" id="PTHR11339:SF408">
    <property type="entry name" value="MUCIN-5B"/>
    <property type="match status" value="1"/>
</dbReference>
<dbReference type="Proteomes" id="UP000007303">
    <property type="component" value="Unassembled WGS sequence"/>
</dbReference>
<dbReference type="Gene3D" id="2.10.25.10">
    <property type="entry name" value="Laminin"/>
    <property type="match status" value="2"/>
</dbReference>
<dbReference type="Pfam" id="PF00094">
    <property type="entry name" value="VWD"/>
    <property type="match status" value="3"/>
</dbReference>
<name>H3CYR7_TETNG</name>
<dbReference type="OMA" id="WRTGLCD"/>
<dbReference type="GO" id="GO:0031012">
    <property type="term" value="C:extracellular matrix"/>
    <property type="evidence" value="ECO:0007669"/>
    <property type="project" value="TreeGrafter"/>
</dbReference>
<accession>H3CYR7</accession>
<reference evidence="6" key="3">
    <citation type="submission" date="2025-09" db="UniProtKB">
        <authorList>
            <consortium name="Ensembl"/>
        </authorList>
    </citation>
    <scope>IDENTIFICATION</scope>
</reference>
<feature type="signal peptide" evidence="4">
    <location>
        <begin position="1"/>
        <end position="21"/>
    </location>
</feature>
<dbReference type="GeneTree" id="ENSGT00940000165245"/>
<dbReference type="SMART" id="SM00216">
    <property type="entry name" value="VWD"/>
    <property type="match status" value="2"/>
</dbReference>
<proteinExistence type="predicted"/>
<keyword evidence="3" id="KW-0325">Glycoprotein</keyword>
<dbReference type="InterPro" id="IPR036084">
    <property type="entry name" value="Ser_inhib-like_sf"/>
</dbReference>
<keyword evidence="4" id="KW-0732">Signal</keyword>
<dbReference type="Pfam" id="PF08742">
    <property type="entry name" value="C8"/>
    <property type="match status" value="1"/>
</dbReference>
<dbReference type="SMART" id="SM00215">
    <property type="entry name" value="VWC_out"/>
    <property type="match status" value="2"/>
</dbReference>
<dbReference type="InterPro" id="IPR050780">
    <property type="entry name" value="Mucin_vWF_Thrombospondin_sf"/>
</dbReference>
<keyword evidence="2" id="KW-1015">Disulfide bond</keyword>
<evidence type="ECO:0000256" key="2">
    <source>
        <dbReference type="ARBA" id="ARBA00023157"/>
    </source>
</evidence>
<dbReference type="AlphaFoldDB" id="H3CYR7"/>
<protein>
    <recommendedName>
        <fullName evidence="5">VWFD domain-containing protein</fullName>
    </recommendedName>
</protein>
<dbReference type="PROSITE" id="PS51233">
    <property type="entry name" value="VWFD"/>
    <property type="match status" value="3"/>
</dbReference>
<evidence type="ECO:0000256" key="4">
    <source>
        <dbReference type="SAM" id="SignalP"/>
    </source>
</evidence>
<reference evidence="7" key="1">
    <citation type="journal article" date="2004" name="Nature">
        <title>Genome duplication in the teleost fish Tetraodon nigroviridis reveals the early vertebrate proto-karyotype.</title>
        <authorList>
            <person name="Jaillon O."/>
            <person name="Aury J.-M."/>
            <person name="Brunet F."/>
            <person name="Petit J.-L."/>
            <person name="Stange-Thomann N."/>
            <person name="Mauceli E."/>
            <person name="Bouneau L."/>
            <person name="Fischer C."/>
            <person name="Ozouf-Costaz C."/>
            <person name="Bernot A."/>
            <person name="Nicaud S."/>
            <person name="Jaffe D."/>
            <person name="Fisher S."/>
            <person name="Lutfalla G."/>
            <person name="Dossat C."/>
            <person name="Segurens B."/>
            <person name="Dasilva C."/>
            <person name="Salanoubat M."/>
            <person name="Levy M."/>
            <person name="Boudet N."/>
            <person name="Castellano S."/>
            <person name="Anthouard V."/>
            <person name="Jubin C."/>
            <person name="Castelli V."/>
            <person name="Katinka M."/>
            <person name="Vacherie B."/>
            <person name="Biemont C."/>
            <person name="Skalli Z."/>
            <person name="Cattolico L."/>
            <person name="Poulain J."/>
            <person name="De Berardinis V."/>
            <person name="Cruaud C."/>
            <person name="Duprat S."/>
            <person name="Brottier P."/>
            <person name="Coutanceau J.-P."/>
            <person name="Gouzy J."/>
            <person name="Parra G."/>
            <person name="Lardier G."/>
            <person name="Chapple C."/>
            <person name="McKernan K.J."/>
            <person name="McEwan P."/>
            <person name="Bosak S."/>
            <person name="Kellis M."/>
            <person name="Volff J.-N."/>
            <person name="Guigo R."/>
            <person name="Zody M.C."/>
            <person name="Mesirov J."/>
            <person name="Lindblad-Toh K."/>
            <person name="Birren B."/>
            <person name="Nusbaum C."/>
            <person name="Kahn D."/>
            <person name="Robinson-Rechavi M."/>
            <person name="Laudet V."/>
            <person name="Schachter V."/>
            <person name="Quetier F."/>
            <person name="Saurin W."/>
            <person name="Scarpelli C."/>
            <person name="Wincker P."/>
            <person name="Lander E.S."/>
            <person name="Weissenbach J."/>
            <person name="Roest Crollius H."/>
        </authorList>
    </citation>
    <scope>NUCLEOTIDE SEQUENCE [LARGE SCALE GENOMIC DNA]</scope>
</reference>
<dbReference type="SUPFAM" id="SSF57567">
    <property type="entry name" value="Serine protease inhibitors"/>
    <property type="match status" value="2"/>
</dbReference>
<dbReference type="FunFam" id="2.10.25.10:FF:000674">
    <property type="entry name" value="Mucin-2"/>
    <property type="match status" value="1"/>
</dbReference>
<dbReference type="InParanoid" id="H3CYR7"/>
<dbReference type="PANTHER" id="PTHR11339">
    <property type="entry name" value="EXTRACELLULAR MATRIX GLYCOPROTEIN RELATED"/>
    <property type="match status" value="1"/>
</dbReference>
<feature type="chain" id="PRO_5003582624" description="VWFD domain-containing protein" evidence="4">
    <location>
        <begin position="22"/>
        <end position="845"/>
    </location>
</feature>
<evidence type="ECO:0000256" key="1">
    <source>
        <dbReference type="ARBA" id="ARBA00022737"/>
    </source>
</evidence>
<evidence type="ECO:0000313" key="7">
    <source>
        <dbReference type="Proteomes" id="UP000007303"/>
    </source>
</evidence>
<dbReference type="GO" id="GO:0005615">
    <property type="term" value="C:extracellular space"/>
    <property type="evidence" value="ECO:0007669"/>
    <property type="project" value="TreeGrafter"/>
</dbReference>
<feature type="domain" description="VWFD" evidence="5">
    <location>
        <begin position="32"/>
        <end position="202"/>
    </location>
</feature>
<keyword evidence="7" id="KW-1185">Reference proteome</keyword>
<dbReference type="STRING" id="99883.ENSTNIP00000013402"/>
<evidence type="ECO:0000313" key="6">
    <source>
        <dbReference type="Ensembl" id="ENSTNIP00000013402.1"/>
    </source>
</evidence>
<sequence>MTSQRWMLMLSFSLVSVFGLAKIVPTAETHKYTCRTFGSGVIQSFNGSSFYVRSNCPFTLTRFTQNRVECDITTRRDDSGLLVRVEIIINKIRTVLQNGSILVEGTSVSLPYDHTYQHIFQYGIYVKLRSSLLPLSVTWHNVPGGLDALLVEVEQEPSSDVAGLCGKPNVTADRQQLTAQSRIADDTCQTRDPARSDNAVCRTFFSQAMGCLGAGHRLQEYIQLCEENMYTYEANTHIRCAFFREMMQQCPSESPVWDIWRHTTSCQEPTCPGDLVYEERGPAFPSSCSNPNPAPSNEDHVSSCVCPPMEDTVLDDHGGGFRCVSERSCPCVFAGKSYSTGDVWTTKCQTCICKSGKWRCSENFCPSRCVVEGQFVTTIDGKHFDVPGECTYIASQGHNWTVTIEFSKTRSLKTILLHLFQEEYTFSHNLVKIGEDVIGELHTSDHALVFWESSMYVQVHTSLGLKIQVQVSPEIQMYLTPPANHMGPISVSLSGLCGNSNSDTRDDFTTSSGIIENSAQAFALSWSVGTCAVTPNPCINTDNEIFAEEKCSILNNPTGIFGKCHAHIPTDHYHRACIQQTCNNGRSLQQSVCVALGNYAKACANQGVFIGDWRTATNCTVKCEKNQEFSYNTHACNHTCRSLFGSDPRCGLDDAPAEGCGCPEGTHLNLESTCTPKADCFCHYSGGTTPPGPVVIDGRQCLCKDGELRCSKDCGCHTGKVCVHCAENPVNTARKTCDSLSKPVGVGAACDSGCYCPYNQYEDHLGNCVSVENCTCVYSGRVFSAGQSVKSNCKTCVCGQGQWTCSDQPCSGKCQVYGNGHYQTFDSNWYRFSGHCQYTFVEESC</sequence>
<evidence type="ECO:0000256" key="3">
    <source>
        <dbReference type="ARBA" id="ARBA00023180"/>
    </source>
</evidence>
<reference evidence="6" key="2">
    <citation type="submission" date="2025-08" db="UniProtKB">
        <authorList>
            <consortium name="Ensembl"/>
        </authorList>
    </citation>
    <scope>IDENTIFICATION</scope>
</reference>
<feature type="domain" description="VWFD" evidence="5">
    <location>
        <begin position="367"/>
        <end position="539"/>
    </location>
</feature>
<feature type="domain" description="VWFD" evidence="5">
    <location>
        <begin position="812"/>
        <end position="845"/>
    </location>
</feature>
<dbReference type="CDD" id="cd19941">
    <property type="entry name" value="TIL"/>
    <property type="match status" value="3"/>
</dbReference>
<organism evidence="6 7">
    <name type="scientific">Tetraodon nigroviridis</name>
    <name type="common">Spotted green pufferfish</name>
    <name type="synonym">Chelonodon nigroviridis</name>
    <dbReference type="NCBI Taxonomy" id="99883"/>
    <lineage>
        <taxon>Eukaryota</taxon>
        <taxon>Metazoa</taxon>
        <taxon>Chordata</taxon>
        <taxon>Craniata</taxon>
        <taxon>Vertebrata</taxon>
        <taxon>Euteleostomi</taxon>
        <taxon>Actinopterygii</taxon>
        <taxon>Neopterygii</taxon>
        <taxon>Teleostei</taxon>
        <taxon>Neoteleostei</taxon>
        <taxon>Acanthomorphata</taxon>
        <taxon>Eupercaria</taxon>
        <taxon>Tetraodontiformes</taxon>
        <taxon>Tetradontoidea</taxon>
        <taxon>Tetraodontidae</taxon>
        <taxon>Tetraodon</taxon>
    </lineage>
</organism>
<dbReference type="SUPFAM" id="SSF57603">
    <property type="entry name" value="FnI-like domain"/>
    <property type="match status" value="1"/>
</dbReference>
<dbReference type="InterPro" id="IPR014853">
    <property type="entry name" value="VWF/SSPO/ZAN-like_Cys-rich_dom"/>
</dbReference>
<dbReference type="HOGENOM" id="CLU_000076_2_1_1"/>
<dbReference type="Ensembl" id="ENSTNIT00000013596.1">
    <property type="protein sequence ID" value="ENSTNIP00000013402.1"/>
    <property type="gene ID" value="ENSTNIG00000010493.1"/>
</dbReference>
<dbReference type="SMART" id="SM00832">
    <property type="entry name" value="C8"/>
    <property type="match status" value="1"/>
</dbReference>
<keyword evidence="1" id="KW-0677">Repeat</keyword>
<dbReference type="InterPro" id="IPR001846">
    <property type="entry name" value="VWF_type-D"/>
</dbReference>